<dbReference type="InterPro" id="IPR002577">
    <property type="entry name" value="HTH_HxlR"/>
</dbReference>
<keyword evidence="2" id="KW-0238">DNA-binding</keyword>
<dbReference type="InterPro" id="IPR036388">
    <property type="entry name" value="WH-like_DNA-bd_sf"/>
</dbReference>
<name>A0ABX6MQ21_9HYPH</name>
<proteinExistence type="predicted"/>
<dbReference type="SUPFAM" id="SSF46785">
    <property type="entry name" value="Winged helix' DNA-binding domain"/>
    <property type="match status" value="1"/>
</dbReference>
<reference evidence="6 7" key="1">
    <citation type="submission" date="2020-04" db="EMBL/GenBank/DDBJ databases">
        <title>Mesorhizobium japonicum R7A epigenetic regulation of quorum sensing and ICE transfer.</title>
        <authorList>
            <person name="Ramsay J.P."/>
            <person name="Colombi E."/>
            <person name="Perry B.J."/>
            <person name="Staltari A."/>
        </authorList>
    </citation>
    <scope>NUCLEOTIDE SEQUENCE [LARGE SCALE GENOMIC DNA]</scope>
    <source>
        <strain evidence="6 7">R7A</strain>
    </source>
</reference>
<evidence type="ECO:0000259" key="5">
    <source>
        <dbReference type="PROSITE" id="PS51118"/>
    </source>
</evidence>
<feature type="domain" description="HTH hxlR-type" evidence="5">
    <location>
        <begin position="49"/>
        <end position="147"/>
    </location>
</feature>
<dbReference type="PANTHER" id="PTHR33204">
    <property type="entry name" value="TRANSCRIPTIONAL REGULATOR, MARR FAMILY"/>
    <property type="match status" value="1"/>
</dbReference>
<dbReference type="Gene3D" id="1.10.10.10">
    <property type="entry name" value="Winged helix-like DNA-binding domain superfamily/Winged helix DNA-binding domain"/>
    <property type="match status" value="1"/>
</dbReference>
<dbReference type="Pfam" id="PF01638">
    <property type="entry name" value="HxlR"/>
    <property type="match status" value="1"/>
</dbReference>
<gene>
    <name evidence="6" type="ORF">R7A2020_11280</name>
</gene>
<evidence type="ECO:0000313" key="6">
    <source>
        <dbReference type="EMBL" id="QJF01467.1"/>
    </source>
</evidence>
<dbReference type="PROSITE" id="PS51118">
    <property type="entry name" value="HTH_HXLR"/>
    <property type="match status" value="1"/>
</dbReference>
<evidence type="ECO:0000256" key="4">
    <source>
        <dbReference type="SAM" id="MobiDB-lite"/>
    </source>
</evidence>
<keyword evidence="1" id="KW-0805">Transcription regulation</keyword>
<protein>
    <submittedName>
        <fullName evidence="6">Helix-turn-helix transcriptional regulator</fullName>
    </submittedName>
</protein>
<dbReference type="Proteomes" id="UP000500892">
    <property type="component" value="Chromosome"/>
</dbReference>
<dbReference type="EMBL" id="CP051772">
    <property type="protein sequence ID" value="QJF01467.1"/>
    <property type="molecule type" value="Genomic_DNA"/>
</dbReference>
<dbReference type="InterPro" id="IPR036390">
    <property type="entry name" value="WH_DNA-bd_sf"/>
</dbReference>
<evidence type="ECO:0000313" key="7">
    <source>
        <dbReference type="Proteomes" id="UP000500892"/>
    </source>
</evidence>
<sequence length="168" mass="18743">MANSDRTGIGGGLPLSARPRLHTHLSPGDQEVTMAGAARKMPIKRLPMLPAERALKVIAGRWKAVILYHLFDGPRRLSALKAMMPGITQKVLIQQLREMEEHGLVSREIFAEMPARVEYSATRLGLSLEPILLALCQWGQHHADELDENHRLADCIIRPRQAQQAHLA</sequence>
<accession>A0ABX6MQ21</accession>
<dbReference type="PANTHER" id="PTHR33204:SF29">
    <property type="entry name" value="TRANSCRIPTIONAL REGULATOR"/>
    <property type="match status" value="1"/>
</dbReference>
<evidence type="ECO:0000256" key="3">
    <source>
        <dbReference type="ARBA" id="ARBA00023163"/>
    </source>
</evidence>
<keyword evidence="3" id="KW-0804">Transcription</keyword>
<feature type="region of interest" description="Disordered" evidence="4">
    <location>
        <begin position="1"/>
        <end position="28"/>
    </location>
</feature>
<evidence type="ECO:0000256" key="2">
    <source>
        <dbReference type="ARBA" id="ARBA00023125"/>
    </source>
</evidence>
<keyword evidence="7" id="KW-1185">Reference proteome</keyword>
<organism evidence="6 7">
    <name type="scientific">Mesorhizobium japonicum R7A</name>
    <dbReference type="NCBI Taxonomy" id="935547"/>
    <lineage>
        <taxon>Bacteria</taxon>
        <taxon>Pseudomonadati</taxon>
        <taxon>Pseudomonadota</taxon>
        <taxon>Alphaproteobacteria</taxon>
        <taxon>Hyphomicrobiales</taxon>
        <taxon>Phyllobacteriaceae</taxon>
        <taxon>Mesorhizobium</taxon>
    </lineage>
</organism>
<evidence type="ECO:0000256" key="1">
    <source>
        <dbReference type="ARBA" id="ARBA00023015"/>
    </source>
</evidence>